<dbReference type="AlphaFoldDB" id="A0A9P5NAH9"/>
<gene>
    <name evidence="2" type="ORF">CPB84DRAFT_1753356</name>
</gene>
<dbReference type="OrthoDB" id="3053652at2759"/>
<evidence type="ECO:0000259" key="1">
    <source>
        <dbReference type="Pfam" id="PF12937"/>
    </source>
</evidence>
<protein>
    <recommendedName>
        <fullName evidence="1">F-box domain-containing protein</fullName>
    </recommendedName>
</protein>
<reference evidence="2" key="1">
    <citation type="submission" date="2020-11" db="EMBL/GenBank/DDBJ databases">
        <authorList>
            <consortium name="DOE Joint Genome Institute"/>
            <person name="Ahrendt S."/>
            <person name="Riley R."/>
            <person name="Andreopoulos W."/>
            <person name="LaButti K."/>
            <person name="Pangilinan J."/>
            <person name="Ruiz-duenas F.J."/>
            <person name="Barrasa J.M."/>
            <person name="Sanchez-Garcia M."/>
            <person name="Camarero S."/>
            <person name="Miyauchi S."/>
            <person name="Serrano A."/>
            <person name="Linde D."/>
            <person name="Babiker R."/>
            <person name="Drula E."/>
            <person name="Ayuso-Fernandez I."/>
            <person name="Pacheco R."/>
            <person name="Padilla G."/>
            <person name="Ferreira P."/>
            <person name="Barriuso J."/>
            <person name="Kellner H."/>
            <person name="Castanera R."/>
            <person name="Alfaro M."/>
            <person name="Ramirez L."/>
            <person name="Pisabarro A.G."/>
            <person name="Kuo A."/>
            <person name="Tritt A."/>
            <person name="Lipzen A."/>
            <person name="He G."/>
            <person name="Yan M."/>
            <person name="Ng V."/>
            <person name="Cullen D."/>
            <person name="Martin F."/>
            <person name="Rosso M.-N."/>
            <person name="Henrissat B."/>
            <person name="Hibbett D."/>
            <person name="Martinez A.T."/>
            <person name="Grigoriev I.V."/>
        </authorList>
    </citation>
    <scope>NUCLEOTIDE SEQUENCE</scope>
    <source>
        <strain evidence="2">AH 44721</strain>
    </source>
</reference>
<dbReference type="Proteomes" id="UP000724874">
    <property type="component" value="Unassembled WGS sequence"/>
</dbReference>
<dbReference type="Pfam" id="PF12937">
    <property type="entry name" value="F-box-like"/>
    <property type="match status" value="1"/>
</dbReference>
<proteinExistence type="predicted"/>
<evidence type="ECO:0000313" key="2">
    <source>
        <dbReference type="EMBL" id="KAF8873168.1"/>
    </source>
</evidence>
<dbReference type="Gene3D" id="1.20.1280.50">
    <property type="match status" value="1"/>
</dbReference>
<organism evidence="2 3">
    <name type="scientific">Gymnopilus junonius</name>
    <name type="common">Spectacular rustgill mushroom</name>
    <name type="synonym">Gymnopilus spectabilis subsp. junonius</name>
    <dbReference type="NCBI Taxonomy" id="109634"/>
    <lineage>
        <taxon>Eukaryota</taxon>
        <taxon>Fungi</taxon>
        <taxon>Dikarya</taxon>
        <taxon>Basidiomycota</taxon>
        <taxon>Agaricomycotina</taxon>
        <taxon>Agaricomycetes</taxon>
        <taxon>Agaricomycetidae</taxon>
        <taxon>Agaricales</taxon>
        <taxon>Agaricineae</taxon>
        <taxon>Hymenogastraceae</taxon>
        <taxon>Gymnopilus</taxon>
    </lineage>
</organism>
<sequence>MAANDGRSMVKDLLIALKGELDRTGGFTEFSLRESTGEILEDIALAEGVLSRIRSRLNATRPINRLPTELLASIFSLCQNTEPWSLFPPATRDEIKDPYSWLVLTEVCSQWRHTALSAASLWTNIYLGPQMHNQKEIRDMFSNRARSAPMNLNQYLRLADFSFFSLSQSLNDYLLFAQQHSSHLQSLYLSSGGLNILPSIWEIFNYDYPGLRNLCLDVKSDKYDNLSRSLHRMFTSGDSSLERISLSYIAWPTINTGLARLTHLAIRNQAPELSPTYTDFLDVLQGCPLLQFLSLHDAGPLAVNPQTLPERTVPLDSLRRAEISWSDDSELRSPCQIVQCLKIPDNAAILLHSHFMLRFDELGLLSSYLPPKKYLNRISTLELRQSGNSAMLFQGDVLYLDNSSRASSYLPALASYFPNLSFLIFASPSTINSSSIAMFSSPTNFTKIRFVHTFNFVPFVEELCNPSRGLWCPSLTEIILNGTGLEELAKRIPLYRDRLVKYRKKESNWFSNTIKMGRNLSFRVLCEEPSEIFEECLNMLSITPQWIILEAFYTYGSDPSYMLLPKNGQNPLGYQHLP</sequence>
<accession>A0A9P5NAH9</accession>
<name>A0A9P5NAH9_GYMJU</name>
<dbReference type="InterPro" id="IPR001810">
    <property type="entry name" value="F-box_dom"/>
</dbReference>
<comment type="caution">
    <text evidence="2">The sequence shown here is derived from an EMBL/GenBank/DDBJ whole genome shotgun (WGS) entry which is preliminary data.</text>
</comment>
<dbReference type="EMBL" id="JADNYJ010000245">
    <property type="protein sequence ID" value="KAF8873168.1"/>
    <property type="molecule type" value="Genomic_DNA"/>
</dbReference>
<keyword evidence="3" id="KW-1185">Reference proteome</keyword>
<evidence type="ECO:0000313" key="3">
    <source>
        <dbReference type="Proteomes" id="UP000724874"/>
    </source>
</evidence>
<feature type="domain" description="F-box" evidence="1">
    <location>
        <begin position="63"/>
        <end position="127"/>
    </location>
</feature>